<evidence type="ECO:0000313" key="1">
    <source>
        <dbReference type="EMBL" id="KAI3778985.1"/>
    </source>
</evidence>
<comment type="caution">
    <text evidence="1">The sequence shown here is derived from an EMBL/GenBank/DDBJ whole genome shotgun (WGS) entry which is preliminary data.</text>
</comment>
<protein>
    <submittedName>
        <fullName evidence="1">Uncharacterized protein</fullName>
    </submittedName>
</protein>
<evidence type="ECO:0000313" key="2">
    <source>
        <dbReference type="Proteomes" id="UP001055811"/>
    </source>
</evidence>
<organism evidence="1 2">
    <name type="scientific">Cichorium intybus</name>
    <name type="common">Chicory</name>
    <dbReference type="NCBI Taxonomy" id="13427"/>
    <lineage>
        <taxon>Eukaryota</taxon>
        <taxon>Viridiplantae</taxon>
        <taxon>Streptophyta</taxon>
        <taxon>Embryophyta</taxon>
        <taxon>Tracheophyta</taxon>
        <taxon>Spermatophyta</taxon>
        <taxon>Magnoliopsida</taxon>
        <taxon>eudicotyledons</taxon>
        <taxon>Gunneridae</taxon>
        <taxon>Pentapetalae</taxon>
        <taxon>asterids</taxon>
        <taxon>campanulids</taxon>
        <taxon>Asterales</taxon>
        <taxon>Asteraceae</taxon>
        <taxon>Cichorioideae</taxon>
        <taxon>Cichorieae</taxon>
        <taxon>Cichoriinae</taxon>
        <taxon>Cichorium</taxon>
    </lineage>
</organism>
<accession>A0ACB9G7F4</accession>
<proteinExistence type="predicted"/>
<keyword evidence="2" id="KW-1185">Reference proteome</keyword>
<name>A0ACB9G7F4_CICIN</name>
<dbReference type="EMBL" id="CM042010">
    <property type="protein sequence ID" value="KAI3778985.1"/>
    <property type="molecule type" value="Genomic_DNA"/>
</dbReference>
<sequence>MAELYDAKPSKSTATRRLKLFGFNVHEDEDMESIKTPTVSSDGRKYECKYCCREFANSQALGGHQNAHKKERQQLKRAQNQANRNAYIPNSIITAFTPPLHLLSHGGRMILPSTALTSPSWVYVPRASSPIQVSHGCVLPGSSLSRGGERLSYAGAGTVGESSSLIGSGPQSNSRAHHENGGAGFGDTFGLDLHLRL</sequence>
<reference evidence="2" key="1">
    <citation type="journal article" date="2022" name="Mol. Ecol. Resour.">
        <title>The genomes of chicory, endive, great burdock and yacon provide insights into Asteraceae palaeo-polyploidization history and plant inulin production.</title>
        <authorList>
            <person name="Fan W."/>
            <person name="Wang S."/>
            <person name="Wang H."/>
            <person name="Wang A."/>
            <person name="Jiang F."/>
            <person name="Liu H."/>
            <person name="Zhao H."/>
            <person name="Xu D."/>
            <person name="Zhang Y."/>
        </authorList>
    </citation>
    <scope>NUCLEOTIDE SEQUENCE [LARGE SCALE GENOMIC DNA]</scope>
    <source>
        <strain evidence="2">cv. Punajuju</strain>
    </source>
</reference>
<gene>
    <name evidence="1" type="ORF">L2E82_08389</name>
</gene>
<dbReference type="Proteomes" id="UP001055811">
    <property type="component" value="Linkage Group LG02"/>
</dbReference>
<reference evidence="1 2" key="2">
    <citation type="journal article" date="2022" name="Mol. Ecol. Resour.">
        <title>The genomes of chicory, endive, great burdock and yacon provide insights into Asteraceae paleo-polyploidization history and plant inulin production.</title>
        <authorList>
            <person name="Fan W."/>
            <person name="Wang S."/>
            <person name="Wang H."/>
            <person name="Wang A."/>
            <person name="Jiang F."/>
            <person name="Liu H."/>
            <person name="Zhao H."/>
            <person name="Xu D."/>
            <person name="Zhang Y."/>
        </authorList>
    </citation>
    <scope>NUCLEOTIDE SEQUENCE [LARGE SCALE GENOMIC DNA]</scope>
    <source>
        <strain evidence="2">cv. Punajuju</strain>
        <tissue evidence="1">Leaves</tissue>
    </source>
</reference>